<reference evidence="1 2" key="1">
    <citation type="submission" date="2019-04" db="EMBL/GenBank/DDBJ databases">
        <title>Geobacter ruber sp. nov., ferric-reducing bacteria isolated from paddy soil.</title>
        <authorList>
            <person name="Xu Z."/>
            <person name="Masuda Y."/>
            <person name="Itoh H."/>
            <person name="Senoo K."/>
        </authorList>
    </citation>
    <scope>NUCLEOTIDE SEQUENCE [LARGE SCALE GENOMIC DNA]</scope>
    <source>
        <strain evidence="1 2">Red88</strain>
    </source>
</reference>
<organism evidence="1 2">
    <name type="scientific">Oryzomonas rubra</name>
    <dbReference type="NCBI Taxonomy" id="2509454"/>
    <lineage>
        <taxon>Bacteria</taxon>
        <taxon>Pseudomonadati</taxon>
        <taxon>Thermodesulfobacteriota</taxon>
        <taxon>Desulfuromonadia</taxon>
        <taxon>Geobacterales</taxon>
        <taxon>Geobacteraceae</taxon>
        <taxon>Oryzomonas</taxon>
    </lineage>
</organism>
<comment type="caution">
    <text evidence="1">The sequence shown here is derived from an EMBL/GenBank/DDBJ whole genome shotgun (WGS) entry which is preliminary data.</text>
</comment>
<name>A0A5A9XKA7_9BACT</name>
<dbReference type="EMBL" id="SRSD01000003">
    <property type="protein sequence ID" value="KAA0893200.1"/>
    <property type="molecule type" value="Genomic_DNA"/>
</dbReference>
<evidence type="ECO:0000313" key="2">
    <source>
        <dbReference type="Proteomes" id="UP000324298"/>
    </source>
</evidence>
<gene>
    <name evidence="1" type="ORF">ET418_05105</name>
</gene>
<dbReference type="Proteomes" id="UP000324298">
    <property type="component" value="Unassembled WGS sequence"/>
</dbReference>
<keyword evidence="2" id="KW-1185">Reference proteome</keyword>
<accession>A0A5A9XKA7</accession>
<proteinExistence type="predicted"/>
<dbReference type="AlphaFoldDB" id="A0A5A9XKA7"/>
<evidence type="ECO:0000313" key="1">
    <source>
        <dbReference type="EMBL" id="KAA0893200.1"/>
    </source>
</evidence>
<dbReference type="RefSeq" id="WP_149306518.1">
    <property type="nucleotide sequence ID" value="NZ_SRSD01000003.1"/>
</dbReference>
<sequence>MRAHRNEGKVCHVSLEGEWTVNSVADRIPWIARQSHLISEQALRFSEFCPGARITTEIDLRGITALDESGRRMLVMWLGHLDHRGFNPVIRPANRGSFRDVEWKSTPSAPDD</sequence>
<protein>
    <submittedName>
        <fullName evidence="1">Uncharacterized protein</fullName>
    </submittedName>
</protein>
<dbReference type="OrthoDB" id="9832319at2"/>